<reference evidence="1" key="1">
    <citation type="submission" date="2020-02" db="EMBL/GenBank/DDBJ databases">
        <authorList>
            <person name="Meier V. D."/>
        </authorList>
    </citation>
    <scope>NUCLEOTIDE SEQUENCE</scope>
    <source>
        <strain evidence="1">AVDCRST_MAG43</strain>
    </source>
</reference>
<proteinExistence type="predicted"/>
<dbReference type="GO" id="GO:0005975">
    <property type="term" value="P:carbohydrate metabolic process"/>
    <property type="evidence" value="ECO:0007669"/>
    <property type="project" value="InterPro"/>
</dbReference>
<sequence length="472" mass="51715">MPVHAFHDLHDLRAGIHDQLIIRDDGVEVKDADAIRERTIDQLVWTAVFGGRQVMEASRWLIRHLAPAMGAWPASINELYMAAGRDAYSNVTTPAINLRGMTYDLARTVFRAGHATQSRQIILELARSEMSYTQQRPAEYASSVLGAAIKENWQGPVFIQGDHYQASQKAYTSDPDKEIAAVRELAIEAIAAGYGNIDIDASTLVDLSRETLAEQQAANYRHTAELTRVIRDNEPTGVTVSIGGEIGEVGKNNSTVEDLDAFMNGYLEELGRISEATNRDLTGISKISVQTGTSHGGVVLPDGSIEEVSVDFETLAKLSDGARHQYGMGGAVQHGASTLPEEAFGKFAAANAVEVHLATAFQNAIYDSDAFPADLKDQIYAHLKANHADERKPEQTDDQFFYTTRKRGFGPFKQQLWSLPETTKAEILSGLQPRFELIMRELGVAGQGHLIDEHIHRIDVSTHAPSPLLAGD</sequence>
<accession>A0A6J4U592</accession>
<evidence type="ECO:0008006" key="2">
    <source>
        <dbReference type="Google" id="ProtNLM"/>
    </source>
</evidence>
<protein>
    <recommendedName>
        <fullName evidence="2">Aldolase</fullName>
    </recommendedName>
</protein>
<dbReference type="InterPro" id="IPR000771">
    <property type="entry name" value="FBA_II"/>
</dbReference>
<dbReference type="InterPro" id="IPR013785">
    <property type="entry name" value="Aldolase_TIM"/>
</dbReference>
<dbReference type="InterPro" id="IPR050246">
    <property type="entry name" value="Class_II_FBP_aldolase"/>
</dbReference>
<gene>
    <name evidence="1" type="ORF">AVDCRST_MAG43-120</name>
</gene>
<dbReference type="SUPFAM" id="SSF51569">
    <property type="entry name" value="Aldolase"/>
    <property type="match status" value="1"/>
</dbReference>
<dbReference type="AlphaFoldDB" id="A0A6J4U592"/>
<dbReference type="PANTHER" id="PTHR30304:SF0">
    <property type="entry name" value="D-TAGATOSE-1,6-BISPHOSPHATE ALDOLASE SUBUNIT GATY-RELATED"/>
    <property type="match status" value="1"/>
</dbReference>
<evidence type="ECO:0000313" key="1">
    <source>
        <dbReference type="EMBL" id="CAA9540916.1"/>
    </source>
</evidence>
<organism evidence="1">
    <name type="scientific">uncultured Thermomicrobiales bacterium</name>
    <dbReference type="NCBI Taxonomy" id="1645740"/>
    <lineage>
        <taxon>Bacteria</taxon>
        <taxon>Pseudomonadati</taxon>
        <taxon>Thermomicrobiota</taxon>
        <taxon>Thermomicrobia</taxon>
        <taxon>Thermomicrobiales</taxon>
        <taxon>environmental samples</taxon>
    </lineage>
</organism>
<dbReference type="EMBL" id="CADCWI010000009">
    <property type="protein sequence ID" value="CAA9540916.1"/>
    <property type="molecule type" value="Genomic_DNA"/>
</dbReference>
<dbReference type="Pfam" id="PF01116">
    <property type="entry name" value="F_bP_aldolase"/>
    <property type="match status" value="1"/>
</dbReference>
<dbReference type="GO" id="GO:0016832">
    <property type="term" value="F:aldehyde-lyase activity"/>
    <property type="evidence" value="ECO:0007669"/>
    <property type="project" value="InterPro"/>
</dbReference>
<name>A0A6J4U592_9BACT</name>
<dbReference type="PANTHER" id="PTHR30304">
    <property type="entry name" value="D-TAGATOSE-1,6-BISPHOSPHATE ALDOLASE"/>
    <property type="match status" value="1"/>
</dbReference>
<dbReference type="Gene3D" id="3.20.20.70">
    <property type="entry name" value="Aldolase class I"/>
    <property type="match status" value="1"/>
</dbReference>
<dbReference type="GO" id="GO:0008270">
    <property type="term" value="F:zinc ion binding"/>
    <property type="evidence" value="ECO:0007669"/>
    <property type="project" value="InterPro"/>
</dbReference>